<accession>A0A060LZ09</accession>
<proteinExistence type="predicted"/>
<protein>
    <recommendedName>
        <fullName evidence="4">X-X-X-Leu-X-X-Gly heptad repeat-containing protein</fullName>
    </recommendedName>
</protein>
<dbReference type="Proteomes" id="UP000027142">
    <property type="component" value="Chromosome"/>
</dbReference>
<dbReference type="eggNOG" id="COG1511">
    <property type="taxonomic scope" value="Bacteria"/>
</dbReference>
<keyword evidence="3" id="KW-1185">Reference proteome</keyword>
<name>A0A060LZ09_9BACI</name>
<sequence length="599" mass="64743">MRKRWTIATAVCVLVFTPHSYVSANTEADTGTIESKDEVVYANLFANGGIQELYIVNALTVTEEGLVSDYGSYDTITNLTDLSAIEQKDEEITLNAPVGTFHYQGNIQKDPQLPWDIEIRYLLDGDQLDAEEIVGESGTFELEIDITQNDTMDEAFFDHYLLQVSVPLNSDLFTAIDAPDATIANAGKNKQLAFTVMPEEGAELRLYAEASAIELESIEISALPSSFAIDIPDTEELTGEFDSLTGAIGELANGVGGLKNGIQELSSGLTELGKGSSQFQTGLTDLSSSGSDLVTASSQLQAGLNEVNTALNGAEDDLSFDMGTELTSGIDELVAGLRELAGGLDTLGAHHQEGYQALEEAMNQLPAATLSEEAIGKLYETTEDRETLDVLVESYTAAQTIKGTFDAVKEAFTSVQPALQEMSTSVTDMADGLHTMSQSLSAVADSFDADAGLGELTNGISQLASQYSQFHEGLASYTGGVSKVANEYNQIHQGIQESATGSSQLVDGGASLQAGMNELHDATAEIPEQMQQEIDDMIAQYDKSDFEPRSFVHKNNNDQVENVQFVIHTEPLTKDEPSPEVEEEEELSIWQRFLNLFRF</sequence>
<dbReference type="KEGG" id="ble:BleG1_3939"/>
<evidence type="ECO:0000313" key="3">
    <source>
        <dbReference type="Proteomes" id="UP000027142"/>
    </source>
</evidence>
<dbReference type="STRING" id="1246626.BleG1_3939"/>
<feature type="chain" id="PRO_5001587496" description="X-X-X-Leu-X-X-Gly heptad repeat-containing protein" evidence="1">
    <location>
        <begin position="25"/>
        <end position="599"/>
    </location>
</feature>
<dbReference type="HOGENOM" id="CLU_018675_0_0_9"/>
<organism evidence="2 3">
    <name type="scientific">Shouchella lehensis G1</name>
    <dbReference type="NCBI Taxonomy" id="1246626"/>
    <lineage>
        <taxon>Bacteria</taxon>
        <taxon>Bacillati</taxon>
        <taxon>Bacillota</taxon>
        <taxon>Bacilli</taxon>
        <taxon>Bacillales</taxon>
        <taxon>Bacillaceae</taxon>
        <taxon>Shouchella</taxon>
    </lineage>
</organism>
<gene>
    <name evidence="2" type="ORF">BleG1_3939</name>
</gene>
<evidence type="ECO:0008006" key="4">
    <source>
        <dbReference type="Google" id="ProtNLM"/>
    </source>
</evidence>
<evidence type="ECO:0000313" key="2">
    <source>
        <dbReference type="EMBL" id="AIC96486.1"/>
    </source>
</evidence>
<evidence type="ECO:0000256" key="1">
    <source>
        <dbReference type="SAM" id="SignalP"/>
    </source>
</evidence>
<dbReference type="PATRIC" id="fig|1246626.3.peg.3937"/>
<feature type="signal peptide" evidence="1">
    <location>
        <begin position="1"/>
        <end position="24"/>
    </location>
</feature>
<dbReference type="EMBL" id="CP003923">
    <property type="protein sequence ID" value="AIC96486.1"/>
    <property type="molecule type" value="Genomic_DNA"/>
</dbReference>
<dbReference type="Gene3D" id="1.10.287.950">
    <property type="entry name" value="Methyl-accepting chemotaxis protein"/>
    <property type="match status" value="2"/>
</dbReference>
<keyword evidence="1" id="KW-0732">Signal</keyword>
<reference evidence="2 3" key="1">
    <citation type="journal article" date="2014" name="Gene">
        <title>A comparative genomic analysis of the alkalitolerant soil bacterium Bacillus lehensis G1.</title>
        <authorList>
            <person name="Noor Y.M."/>
            <person name="Samsulrizal N.H."/>
            <person name="Jema'on N.A."/>
            <person name="Low K.O."/>
            <person name="Ramli A.N."/>
            <person name="Alias N.I."/>
            <person name="Damis S.I."/>
            <person name="Fuzi S.F."/>
            <person name="Isa M.N."/>
            <person name="Murad A.M."/>
            <person name="Raih M.F."/>
            <person name="Bakar F.D."/>
            <person name="Najimudin N."/>
            <person name="Mahadi N.M."/>
            <person name="Illias R.M."/>
        </authorList>
    </citation>
    <scope>NUCLEOTIDE SEQUENCE [LARGE SCALE GENOMIC DNA]</scope>
    <source>
        <strain evidence="2 3">G1</strain>
    </source>
</reference>
<dbReference type="RefSeq" id="WP_038484609.1">
    <property type="nucleotide sequence ID" value="NZ_CP003923.1"/>
</dbReference>
<dbReference type="AlphaFoldDB" id="A0A060LZ09"/>
<dbReference type="OrthoDB" id="9815841at2"/>
<dbReference type="SUPFAM" id="SSF58104">
    <property type="entry name" value="Methyl-accepting chemotaxis protein (MCP) signaling domain"/>
    <property type="match status" value="1"/>
</dbReference>